<name>A0ABY7ECA7_MYAAR</name>
<dbReference type="Proteomes" id="UP001164746">
    <property type="component" value="Chromosome 5"/>
</dbReference>
<gene>
    <name evidence="1" type="ORF">MAR_020150</name>
</gene>
<proteinExistence type="predicted"/>
<protein>
    <submittedName>
        <fullName evidence="1">Uncharacterized protein</fullName>
    </submittedName>
</protein>
<accession>A0ABY7ECA7</accession>
<evidence type="ECO:0000313" key="2">
    <source>
        <dbReference type="Proteomes" id="UP001164746"/>
    </source>
</evidence>
<organism evidence="1 2">
    <name type="scientific">Mya arenaria</name>
    <name type="common">Soft-shell clam</name>
    <dbReference type="NCBI Taxonomy" id="6604"/>
    <lineage>
        <taxon>Eukaryota</taxon>
        <taxon>Metazoa</taxon>
        <taxon>Spiralia</taxon>
        <taxon>Lophotrochozoa</taxon>
        <taxon>Mollusca</taxon>
        <taxon>Bivalvia</taxon>
        <taxon>Autobranchia</taxon>
        <taxon>Heteroconchia</taxon>
        <taxon>Euheterodonta</taxon>
        <taxon>Imparidentia</taxon>
        <taxon>Neoheterodontei</taxon>
        <taxon>Myida</taxon>
        <taxon>Myoidea</taxon>
        <taxon>Myidae</taxon>
        <taxon>Mya</taxon>
    </lineage>
</organism>
<reference evidence="1" key="1">
    <citation type="submission" date="2022-11" db="EMBL/GenBank/DDBJ databases">
        <title>Centuries of genome instability and evolution in soft-shell clam transmissible cancer (bioRxiv).</title>
        <authorList>
            <person name="Hart S.F.M."/>
            <person name="Yonemitsu M.A."/>
            <person name="Giersch R.M."/>
            <person name="Beal B.F."/>
            <person name="Arriagada G."/>
            <person name="Davis B.W."/>
            <person name="Ostrander E.A."/>
            <person name="Goff S.P."/>
            <person name="Metzger M.J."/>
        </authorList>
    </citation>
    <scope>NUCLEOTIDE SEQUENCE</scope>
    <source>
        <strain evidence="1">MELC-2E11</strain>
        <tissue evidence="1">Siphon/mantle</tissue>
    </source>
</reference>
<evidence type="ECO:0000313" key="1">
    <source>
        <dbReference type="EMBL" id="WAR04781.1"/>
    </source>
</evidence>
<dbReference type="EMBL" id="CP111016">
    <property type="protein sequence ID" value="WAR04781.1"/>
    <property type="molecule type" value="Genomic_DNA"/>
</dbReference>
<sequence>MGILLGICGLNVKPQMAATSTYSLRVSLNYSEIKIITPGDAFAKFDLIYGMAETPIQMISEITVKNDTSGATAKIYASSGLRVLQKKAEWKYTLYQEMLSKCALFNNFATWSAESGAAAAMSALGFPGAPGGALGAPCGKIFCI</sequence>
<keyword evidence="2" id="KW-1185">Reference proteome</keyword>